<name>A0A9P1BT08_9DINO</name>
<dbReference type="AlphaFoldDB" id="A0A9P1BT08"/>
<dbReference type="OrthoDB" id="10251809at2759"/>
<keyword evidence="3" id="KW-1185">Reference proteome</keyword>
<proteinExistence type="predicted"/>
<dbReference type="EMBL" id="CAMXCT030000393">
    <property type="protein sequence ID" value="CAL4765502.1"/>
    <property type="molecule type" value="Genomic_DNA"/>
</dbReference>
<dbReference type="EMBL" id="CAMXCT020000393">
    <property type="protein sequence ID" value="CAL1131565.1"/>
    <property type="molecule type" value="Genomic_DNA"/>
</dbReference>
<evidence type="ECO:0000313" key="3">
    <source>
        <dbReference type="Proteomes" id="UP001152797"/>
    </source>
</evidence>
<accession>A0A9P1BT08</accession>
<reference evidence="2" key="2">
    <citation type="submission" date="2024-04" db="EMBL/GenBank/DDBJ databases">
        <authorList>
            <person name="Chen Y."/>
            <person name="Shah S."/>
            <person name="Dougan E. K."/>
            <person name="Thang M."/>
            <person name="Chan C."/>
        </authorList>
    </citation>
    <scope>NUCLEOTIDE SEQUENCE [LARGE SCALE GENOMIC DNA]</scope>
</reference>
<comment type="caution">
    <text evidence="1">The sequence shown here is derived from an EMBL/GenBank/DDBJ whole genome shotgun (WGS) entry which is preliminary data.</text>
</comment>
<reference evidence="1" key="1">
    <citation type="submission" date="2022-10" db="EMBL/GenBank/DDBJ databases">
        <authorList>
            <person name="Chen Y."/>
            <person name="Dougan E. K."/>
            <person name="Chan C."/>
            <person name="Rhodes N."/>
            <person name="Thang M."/>
        </authorList>
    </citation>
    <scope>NUCLEOTIDE SEQUENCE</scope>
</reference>
<gene>
    <name evidence="1" type="ORF">C1SCF055_LOCUS6261</name>
</gene>
<organism evidence="1">
    <name type="scientific">Cladocopium goreaui</name>
    <dbReference type="NCBI Taxonomy" id="2562237"/>
    <lineage>
        <taxon>Eukaryota</taxon>
        <taxon>Sar</taxon>
        <taxon>Alveolata</taxon>
        <taxon>Dinophyceae</taxon>
        <taxon>Suessiales</taxon>
        <taxon>Symbiodiniaceae</taxon>
        <taxon>Cladocopium</taxon>
    </lineage>
</organism>
<evidence type="ECO:0000313" key="1">
    <source>
        <dbReference type="EMBL" id="CAI3978190.1"/>
    </source>
</evidence>
<dbReference type="EMBL" id="CAMXCT010000393">
    <property type="protein sequence ID" value="CAI3978190.1"/>
    <property type="molecule type" value="Genomic_DNA"/>
</dbReference>
<evidence type="ECO:0000313" key="2">
    <source>
        <dbReference type="EMBL" id="CAL1131565.1"/>
    </source>
</evidence>
<dbReference type="Proteomes" id="UP001152797">
    <property type="component" value="Unassembled WGS sequence"/>
</dbReference>
<protein>
    <submittedName>
        <fullName evidence="1">Uncharacterized protein</fullName>
    </submittedName>
</protein>
<sequence>MRLRRLCETKASGRQWVDQQTKDDYKSGGERRQWLELALLESLKKHGTNRTNYQKVKAEFLTRVVRVRERMSSKEQEVTGKWLTEEKMKADYAPLTVKAITAYCRKFPQALVRAWKYNNEVEEFFVEDETVVKVKRADIYRERHTTEMDDLQLKCQICSHVRSYICIYQYIYIIMYERQSCYLKHSETVLYIFITNIYIYK</sequence>